<dbReference type="Proteomes" id="UP000186559">
    <property type="component" value="Chromosome"/>
</dbReference>
<feature type="region of interest" description="Disordered" evidence="1">
    <location>
        <begin position="1"/>
        <end position="83"/>
    </location>
</feature>
<organism evidence="2 3">
    <name type="scientific">Salipiger profundus</name>
    <dbReference type="NCBI Taxonomy" id="1229727"/>
    <lineage>
        <taxon>Bacteria</taxon>
        <taxon>Pseudomonadati</taxon>
        <taxon>Pseudomonadota</taxon>
        <taxon>Alphaproteobacteria</taxon>
        <taxon>Rhodobacterales</taxon>
        <taxon>Roseobacteraceae</taxon>
        <taxon>Salipiger</taxon>
    </lineage>
</organism>
<dbReference type="EMBL" id="CP014796">
    <property type="protein sequence ID" value="APX22506.1"/>
    <property type="molecule type" value="Genomic_DNA"/>
</dbReference>
<keyword evidence="3" id="KW-1185">Reference proteome</keyword>
<proteinExistence type="predicted"/>
<sequence>MVQNGLQHCSRRHSARRASAPAPGGGRGGRRRGGSAPSAAAPHSPPRVFGKRRSGGRGAVGLPPCGGRRGAAFGQTGRERNQR</sequence>
<dbReference type="STRING" id="1229727.Ga0080559_TMP1710"/>
<accession>A0A1U7D358</accession>
<name>A0A1U7D358_9RHOB</name>
<dbReference type="KEGG" id="tpro:Ga0080559_TMP1710"/>
<evidence type="ECO:0000313" key="2">
    <source>
        <dbReference type="EMBL" id="APX22506.1"/>
    </source>
</evidence>
<dbReference type="AlphaFoldDB" id="A0A1U7D358"/>
<reference evidence="2 3" key="1">
    <citation type="submission" date="2016-03" db="EMBL/GenBank/DDBJ databases">
        <title>Deep-sea bacteria in the southern Pacific.</title>
        <authorList>
            <person name="Tang K."/>
        </authorList>
    </citation>
    <scope>NUCLEOTIDE SEQUENCE [LARGE SCALE GENOMIC DNA]</scope>
    <source>
        <strain evidence="2 3">JLT2016</strain>
    </source>
</reference>
<gene>
    <name evidence="2" type="ORF">Ga0080559_TMP1710</name>
</gene>
<evidence type="ECO:0000313" key="3">
    <source>
        <dbReference type="Proteomes" id="UP000186559"/>
    </source>
</evidence>
<evidence type="ECO:0000256" key="1">
    <source>
        <dbReference type="SAM" id="MobiDB-lite"/>
    </source>
</evidence>
<protein>
    <submittedName>
        <fullName evidence="2">Uncharacterized protein</fullName>
    </submittedName>
</protein>